<dbReference type="EMBL" id="VSSQ01006798">
    <property type="protein sequence ID" value="MPM33896.1"/>
    <property type="molecule type" value="Genomic_DNA"/>
</dbReference>
<keyword evidence="1" id="KW-1133">Transmembrane helix</keyword>
<proteinExistence type="predicted"/>
<name>A0A644YZB4_9ZZZZ</name>
<sequence length="142" mass="16218">MGKKPIGIFIVIAAKFGLYLFVNIGEIFRRNTLFVKSHQHRKHFPVELRLIIFIRFNDSIVDKFRLVLFCTIHIELKNGIGKADQLDSVVESFQKIGSVTSHIGGAGIRFLQCLQQITVFCLVFFTAVDPIHQAAFQPLFLR</sequence>
<evidence type="ECO:0000313" key="2">
    <source>
        <dbReference type="EMBL" id="MPM33896.1"/>
    </source>
</evidence>
<dbReference type="AlphaFoldDB" id="A0A644YZB4"/>
<keyword evidence="1" id="KW-0472">Membrane</keyword>
<protein>
    <submittedName>
        <fullName evidence="2">Uncharacterized protein</fullName>
    </submittedName>
</protein>
<organism evidence="2">
    <name type="scientific">bioreactor metagenome</name>
    <dbReference type="NCBI Taxonomy" id="1076179"/>
    <lineage>
        <taxon>unclassified sequences</taxon>
        <taxon>metagenomes</taxon>
        <taxon>ecological metagenomes</taxon>
    </lineage>
</organism>
<comment type="caution">
    <text evidence="2">The sequence shown here is derived from an EMBL/GenBank/DDBJ whole genome shotgun (WGS) entry which is preliminary data.</text>
</comment>
<accession>A0A644YZB4</accession>
<reference evidence="2" key="1">
    <citation type="submission" date="2019-08" db="EMBL/GenBank/DDBJ databases">
        <authorList>
            <person name="Kucharzyk K."/>
            <person name="Murdoch R.W."/>
            <person name="Higgins S."/>
            <person name="Loffler F."/>
        </authorList>
    </citation>
    <scope>NUCLEOTIDE SEQUENCE</scope>
</reference>
<keyword evidence="1" id="KW-0812">Transmembrane</keyword>
<gene>
    <name evidence="2" type="ORF">SDC9_80477</name>
</gene>
<evidence type="ECO:0000256" key="1">
    <source>
        <dbReference type="SAM" id="Phobius"/>
    </source>
</evidence>
<feature type="transmembrane region" description="Helical" evidence="1">
    <location>
        <begin position="6"/>
        <end position="28"/>
    </location>
</feature>